<gene>
    <name evidence="1" type="ORF">A9Q93_05085</name>
</gene>
<evidence type="ECO:0000313" key="2">
    <source>
        <dbReference type="Proteomes" id="UP000196102"/>
    </source>
</evidence>
<name>A0A1Z8B392_9FLAO</name>
<dbReference type="EMBL" id="MAAX01000084">
    <property type="protein sequence ID" value="OUS17057.1"/>
    <property type="molecule type" value="Genomic_DNA"/>
</dbReference>
<proteinExistence type="predicted"/>
<reference evidence="2" key="1">
    <citation type="journal article" date="2017" name="Proc. Natl. Acad. Sci. U.S.A.">
        <title>Simulation of Deepwater Horizon oil plume reveals substrate specialization within a complex community of hydrocarbon-degraders.</title>
        <authorList>
            <person name="Hu P."/>
            <person name="Dubinsky E.A."/>
            <person name="Probst A.J."/>
            <person name="Wang J."/>
            <person name="Sieber C.M.K."/>
            <person name="Tom L.M."/>
            <person name="Gardinali P."/>
            <person name="Banfield J.F."/>
            <person name="Atlas R.M."/>
            <person name="Andersen G.L."/>
        </authorList>
    </citation>
    <scope>NUCLEOTIDE SEQUENCE [LARGE SCALE GENOMIC DNA]</scope>
</reference>
<accession>A0A1Z8B392</accession>
<sequence length="119" mass="13753">MSIHTNSENSVLNPSVLGAVNYESLLSLQLPLVDASERTALDEAHIKQRPFRSCFIENDEDFEYVDYILQFNDSLSLTYYNGDEYARLSRVDKNDNTRISSMLIHDLETLDVMILMFRP</sequence>
<protein>
    <submittedName>
        <fullName evidence="1">Uncharacterized protein</fullName>
    </submittedName>
</protein>
<comment type="caution">
    <text evidence="1">The sequence shown here is derived from an EMBL/GenBank/DDBJ whole genome shotgun (WGS) entry which is preliminary data.</text>
</comment>
<dbReference type="RefSeq" id="WP_303686314.1">
    <property type="nucleotide sequence ID" value="NZ_CAJXYO010000013.1"/>
</dbReference>
<organism evidence="1 2">
    <name type="scientific">Nonlabens dokdonensis</name>
    <dbReference type="NCBI Taxonomy" id="328515"/>
    <lineage>
        <taxon>Bacteria</taxon>
        <taxon>Pseudomonadati</taxon>
        <taxon>Bacteroidota</taxon>
        <taxon>Flavobacteriia</taxon>
        <taxon>Flavobacteriales</taxon>
        <taxon>Flavobacteriaceae</taxon>
        <taxon>Nonlabens</taxon>
    </lineage>
</organism>
<evidence type="ECO:0000313" key="1">
    <source>
        <dbReference type="EMBL" id="OUS17057.1"/>
    </source>
</evidence>
<dbReference type="AlphaFoldDB" id="A0A1Z8B392"/>
<dbReference type="Proteomes" id="UP000196102">
    <property type="component" value="Unassembled WGS sequence"/>
</dbReference>